<dbReference type="EMBL" id="CAJNOR010001861">
    <property type="protein sequence ID" value="CAF1211138.1"/>
    <property type="molecule type" value="Genomic_DNA"/>
</dbReference>
<accession>A0A814X9H4</accession>
<name>A0A814X9H4_ADIRI</name>
<keyword evidence="1" id="KW-1133">Transmembrane helix</keyword>
<keyword evidence="1" id="KW-0472">Membrane</keyword>
<evidence type="ECO:0000313" key="4">
    <source>
        <dbReference type="Proteomes" id="UP000663828"/>
    </source>
</evidence>
<protein>
    <submittedName>
        <fullName evidence="3">Uncharacterized protein</fullName>
    </submittedName>
</protein>
<organism evidence="3 4">
    <name type="scientific">Adineta ricciae</name>
    <name type="common">Rotifer</name>
    <dbReference type="NCBI Taxonomy" id="249248"/>
    <lineage>
        <taxon>Eukaryota</taxon>
        <taxon>Metazoa</taxon>
        <taxon>Spiralia</taxon>
        <taxon>Gnathifera</taxon>
        <taxon>Rotifera</taxon>
        <taxon>Eurotatoria</taxon>
        <taxon>Bdelloidea</taxon>
        <taxon>Adinetida</taxon>
        <taxon>Adinetidae</taxon>
        <taxon>Adineta</taxon>
    </lineage>
</organism>
<evidence type="ECO:0000313" key="3">
    <source>
        <dbReference type="EMBL" id="CAF1211138.1"/>
    </source>
</evidence>
<dbReference type="Proteomes" id="UP000663852">
    <property type="component" value="Unassembled WGS sequence"/>
</dbReference>
<dbReference type="EMBL" id="CAJNOJ010000051">
    <property type="protein sequence ID" value="CAF0965275.1"/>
    <property type="molecule type" value="Genomic_DNA"/>
</dbReference>
<sequence length="205" mass="21637">MYAPPPAVAAGGARRSGLAASGPLLAVCCLLFILFLIASTIVLALIPVYLATRDGNTITNSPTYLMTLSPTNGTGLTETNLDSTSLSNIATAAATAANAPSGSFSVNSGTSTVNTAGRRKRRGFGLVRQRRDGFKLYCPFSFNRLRCGGLCDGGAFRKRIQTFYTIINVLTSFGYQNIYFFVTITYSTTFTVPTPSPTAVTATVG</sequence>
<feature type="transmembrane region" description="Helical" evidence="1">
    <location>
        <begin position="24"/>
        <end position="50"/>
    </location>
</feature>
<dbReference type="Proteomes" id="UP000663828">
    <property type="component" value="Unassembled WGS sequence"/>
</dbReference>
<proteinExistence type="predicted"/>
<evidence type="ECO:0000256" key="1">
    <source>
        <dbReference type="SAM" id="Phobius"/>
    </source>
</evidence>
<keyword evidence="4" id="KW-1185">Reference proteome</keyword>
<reference evidence="3" key="1">
    <citation type="submission" date="2021-02" db="EMBL/GenBank/DDBJ databases">
        <authorList>
            <person name="Nowell W R."/>
        </authorList>
    </citation>
    <scope>NUCLEOTIDE SEQUENCE</scope>
</reference>
<gene>
    <name evidence="2" type="ORF">EDS130_LOCUS13088</name>
    <name evidence="3" type="ORF">XAT740_LOCUS24198</name>
</gene>
<dbReference type="OrthoDB" id="10068643at2759"/>
<keyword evidence="1" id="KW-0812">Transmembrane</keyword>
<comment type="caution">
    <text evidence="3">The sequence shown here is derived from an EMBL/GenBank/DDBJ whole genome shotgun (WGS) entry which is preliminary data.</text>
</comment>
<evidence type="ECO:0000313" key="2">
    <source>
        <dbReference type="EMBL" id="CAF0965275.1"/>
    </source>
</evidence>
<dbReference type="AlphaFoldDB" id="A0A814X9H4"/>